<dbReference type="GO" id="GO:0006412">
    <property type="term" value="P:translation"/>
    <property type="evidence" value="ECO:0007669"/>
    <property type="project" value="InterPro"/>
</dbReference>
<protein>
    <recommendedName>
        <fullName evidence="7">Small ribosomal subunit protein uS7m</fullName>
    </recommendedName>
    <alternativeName>
        <fullName evidence="8">28S ribosomal protein S7, mitochondrial</fullName>
    </alternativeName>
</protein>
<organism evidence="10">
    <name type="scientific">Nyssomyia neivai</name>
    <dbReference type="NCBI Taxonomy" id="330878"/>
    <lineage>
        <taxon>Eukaryota</taxon>
        <taxon>Metazoa</taxon>
        <taxon>Ecdysozoa</taxon>
        <taxon>Arthropoda</taxon>
        <taxon>Hexapoda</taxon>
        <taxon>Insecta</taxon>
        <taxon>Pterygota</taxon>
        <taxon>Neoptera</taxon>
        <taxon>Endopterygota</taxon>
        <taxon>Diptera</taxon>
        <taxon>Nematocera</taxon>
        <taxon>Psychodoidea</taxon>
        <taxon>Psychodidae</taxon>
        <taxon>Nyssomyia</taxon>
    </lineage>
</organism>
<keyword evidence="6" id="KW-0687">Ribonucleoprotein</keyword>
<evidence type="ECO:0000256" key="4">
    <source>
        <dbReference type="ARBA" id="ARBA00022980"/>
    </source>
</evidence>
<dbReference type="PANTHER" id="PTHR11205">
    <property type="entry name" value="RIBOSOMAL PROTEIN S7"/>
    <property type="match status" value="1"/>
</dbReference>
<feature type="domain" description="Small ribosomal subunit protein uS7" evidence="9">
    <location>
        <begin position="67"/>
        <end position="217"/>
    </location>
</feature>
<sequence length="225" mass="26291">MYKSLSRIFSFSRSTVLPVPSRTMTMYNPHFVDPVFRKEKQQVLKDTGEASKLSHVRIKAALNNETSSVFFDDRVAKFTNYIMEGGQKELARSLLTKCFENIKRIQLERYNLASPEEKDKIETNPVKIFHAAVENCRPLLHTTPIKRGGQRYQVPVPVTEKRSYFMAMKWILEAAREKERKVHLPEKLAWELLDAAAYQGKVIKKKQDLHKQCEANRAYAHYRWS</sequence>
<dbReference type="AlphaFoldDB" id="A0A1L8DRH5"/>
<dbReference type="SUPFAM" id="SSF47973">
    <property type="entry name" value="Ribosomal protein S7"/>
    <property type="match status" value="1"/>
</dbReference>
<comment type="subcellular location">
    <subcellularLocation>
        <location evidence="1">Mitochondrion</location>
    </subcellularLocation>
</comment>
<evidence type="ECO:0000256" key="6">
    <source>
        <dbReference type="ARBA" id="ARBA00023274"/>
    </source>
</evidence>
<evidence type="ECO:0000256" key="8">
    <source>
        <dbReference type="ARBA" id="ARBA00041309"/>
    </source>
</evidence>
<reference evidence="10" key="1">
    <citation type="submission" date="2016-12" db="EMBL/GenBank/DDBJ databases">
        <title>An insight into the sialome and mialome of the sand fly, Nyssomyia neivai.</title>
        <authorList>
            <person name="Sebastian V."/>
            <person name="Goulart T.M."/>
            <person name="Oliveira W."/>
            <person name="Calvo E."/>
            <person name="Oliveira L.F."/>
            <person name="Pinto M.C."/>
            <person name="Rosselino A.M."/>
            <person name="Ribeiro J.M."/>
        </authorList>
    </citation>
    <scope>NUCLEOTIDE SEQUENCE</scope>
</reference>
<keyword evidence="3" id="KW-0809">Transit peptide</keyword>
<keyword evidence="5" id="KW-0496">Mitochondrion</keyword>
<dbReference type="Pfam" id="PF00177">
    <property type="entry name" value="Ribosomal_S7"/>
    <property type="match status" value="1"/>
</dbReference>
<dbReference type="GO" id="GO:0005743">
    <property type="term" value="C:mitochondrial inner membrane"/>
    <property type="evidence" value="ECO:0007669"/>
    <property type="project" value="UniProtKB-ARBA"/>
</dbReference>
<evidence type="ECO:0000256" key="3">
    <source>
        <dbReference type="ARBA" id="ARBA00022946"/>
    </source>
</evidence>
<dbReference type="FunFam" id="1.10.455.10:FF:000004">
    <property type="entry name" value="28S ribosomal protein S7, mitochondrial"/>
    <property type="match status" value="1"/>
</dbReference>
<dbReference type="InterPro" id="IPR023798">
    <property type="entry name" value="Ribosomal_uS7_dom"/>
</dbReference>
<dbReference type="GO" id="GO:0044391">
    <property type="term" value="C:ribosomal subunit"/>
    <property type="evidence" value="ECO:0007669"/>
    <property type="project" value="UniProtKB-ARBA"/>
</dbReference>
<dbReference type="CDD" id="cd14870">
    <property type="entry name" value="uS7_Mitochondria_Mammalian"/>
    <property type="match status" value="1"/>
</dbReference>
<accession>A0A1L8DRH5</accession>
<evidence type="ECO:0000259" key="9">
    <source>
        <dbReference type="Pfam" id="PF00177"/>
    </source>
</evidence>
<dbReference type="InterPro" id="IPR036823">
    <property type="entry name" value="Ribosomal_uS7_dom_sf"/>
</dbReference>
<keyword evidence="4 10" id="KW-0689">Ribosomal protein</keyword>
<evidence type="ECO:0000256" key="5">
    <source>
        <dbReference type="ARBA" id="ARBA00023128"/>
    </source>
</evidence>
<dbReference type="GO" id="GO:0005759">
    <property type="term" value="C:mitochondrial matrix"/>
    <property type="evidence" value="ECO:0007669"/>
    <property type="project" value="UniProtKB-ARBA"/>
</dbReference>
<comment type="similarity">
    <text evidence="2">Belongs to the universal ribosomal protein uS7 family.</text>
</comment>
<evidence type="ECO:0000256" key="2">
    <source>
        <dbReference type="ARBA" id="ARBA00007151"/>
    </source>
</evidence>
<dbReference type="Gene3D" id="1.10.455.10">
    <property type="entry name" value="Ribosomal protein S7 domain"/>
    <property type="match status" value="1"/>
</dbReference>
<evidence type="ECO:0000256" key="1">
    <source>
        <dbReference type="ARBA" id="ARBA00004173"/>
    </source>
</evidence>
<name>A0A1L8DRH5_9DIPT</name>
<dbReference type="EMBL" id="GFDF01005018">
    <property type="protein sequence ID" value="JAV09066.1"/>
    <property type="molecule type" value="Transcribed_RNA"/>
</dbReference>
<evidence type="ECO:0000256" key="7">
    <source>
        <dbReference type="ARBA" id="ARBA00039306"/>
    </source>
</evidence>
<dbReference type="InterPro" id="IPR000235">
    <property type="entry name" value="Ribosomal_uS7"/>
</dbReference>
<evidence type="ECO:0000313" key="10">
    <source>
        <dbReference type="EMBL" id="JAV09066.1"/>
    </source>
</evidence>
<proteinExistence type="inferred from homology"/>